<keyword evidence="1" id="KW-0249">Electron transport</keyword>
<feature type="transmembrane region" description="Helical" evidence="3">
    <location>
        <begin position="219"/>
        <end position="242"/>
    </location>
</feature>
<evidence type="ECO:0000313" key="5">
    <source>
        <dbReference type="EMBL" id="MDR4125426.1"/>
    </source>
</evidence>
<dbReference type="Proteomes" id="UP001232156">
    <property type="component" value="Unassembled WGS sequence"/>
</dbReference>
<dbReference type="InterPro" id="IPR036927">
    <property type="entry name" value="Cyt_c_oxase-like_su1_sf"/>
</dbReference>
<organism evidence="5 6">
    <name type="scientific">Yanghanlia caeni</name>
    <dbReference type="NCBI Taxonomy" id="3064283"/>
    <lineage>
        <taxon>Bacteria</taxon>
        <taxon>Pseudomonadati</taxon>
        <taxon>Pseudomonadota</taxon>
        <taxon>Betaproteobacteria</taxon>
        <taxon>Burkholderiales</taxon>
        <taxon>Alcaligenaceae</taxon>
        <taxon>Yanghanlia</taxon>
    </lineage>
</organism>
<dbReference type="EMBL" id="JAUZQE010000009">
    <property type="protein sequence ID" value="MDR4125426.1"/>
    <property type="molecule type" value="Genomic_DNA"/>
</dbReference>
<reference evidence="5 6" key="1">
    <citation type="submission" date="2023-08" db="EMBL/GenBank/DDBJ databases">
        <title>Alcaligenaceae gen. nov., a novel taxon isolated from the sludge of Yixing Pesticide Factory.</title>
        <authorList>
            <person name="Ruan L."/>
        </authorList>
    </citation>
    <scope>NUCLEOTIDE SEQUENCE [LARGE SCALE GENOMIC DNA]</scope>
    <source>
        <strain evidence="5 6">LG-2</strain>
    </source>
</reference>
<feature type="transmembrane region" description="Helical" evidence="3">
    <location>
        <begin position="52"/>
        <end position="74"/>
    </location>
</feature>
<feature type="transmembrane region" description="Helical" evidence="3">
    <location>
        <begin position="86"/>
        <end position="108"/>
    </location>
</feature>
<proteinExistence type="predicted"/>
<comment type="caution">
    <text evidence="5">The sequence shown here is derived from an EMBL/GenBank/DDBJ whole genome shotgun (WGS) entry which is preliminary data.</text>
</comment>
<gene>
    <name evidence="5" type="ORF">Q8947_05440</name>
</gene>
<keyword evidence="1" id="KW-0679">Respiratory chain</keyword>
<feature type="transmembrane region" description="Helical" evidence="3">
    <location>
        <begin position="184"/>
        <end position="207"/>
    </location>
</feature>
<protein>
    <submittedName>
        <fullName evidence="5">Cbb3-type cytochrome c oxidase subunit I</fullName>
    </submittedName>
</protein>
<dbReference type="RefSeq" id="WP_347286647.1">
    <property type="nucleotide sequence ID" value="NZ_JAUZQE010000009.1"/>
</dbReference>
<evidence type="ECO:0000259" key="4">
    <source>
        <dbReference type="PROSITE" id="PS50855"/>
    </source>
</evidence>
<feature type="transmembrane region" description="Helical" evidence="3">
    <location>
        <begin position="153"/>
        <end position="172"/>
    </location>
</feature>
<feature type="transmembrane region" description="Helical" evidence="3">
    <location>
        <begin position="248"/>
        <end position="273"/>
    </location>
</feature>
<feature type="transmembrane region" description="Helical" evidence="3">
    <location>
        <begin position="361"/>
        <end position="386"/>
    </location>
</feature>
<keyword evidence="3" id="KW-1133">Transmembrane helix</keyword>
<dbReference type="Pfam" id="PF00115">
    <property type="entry name" value="COX1"/>
    <property type="match status" value="1"/>
</dbReference>
<keyword evidence="3" id="KW-0812">Transmembrane</keyword>
<evidence type="ECO:0000313" key="6">
    <source>
        <dbReference type="Proteomes" id="UP001232156"/>
    </source>
</evidence>
<feature type="domain" description="Cytochrome oxidase subunit I profile" evidence="4">
    <location>
        <begin position="221"/>
        <end position="432"/>
    </location>
</feature>
<evidence type="ECO:0000256" key="1">
    <source>
        <dbReference type="ARBA" id="ARBA00022660"/>
    </source>
</evidence>
<name>A0ABU1D4T1_9BURK</name>
<dbReference type="PROSITE" id="PS50855">
    <property type="entry name" value="COX1"/>
    <property type="match status" value="1"/>
</dbReference>
<dbReference type="InterPro" id="IPR023616">
    <property type="entry name" value="Cyt_c_oxase-like_su1_dom"/>
</dbReference>
<dbReference type="InterPro" id="IPR000883">
    <property type="entry name" value="Cyt_C_Oxase_1"/>
</dbReference>
<feature type="compositionally biased region" description="Basic and acidic residues" evidence="2">
    <location>
        <begin position="466"/>
        <end position="477"/>
    </location>
</feature>
<keyword evidence="1" id="KW-0813">Transport</keyword>
<accession>A0ABU1D4T1</accession>
<dbReference type="PANTHER" id="PTHR10422">
    <property type="entry name" value="CYTOCHROME C OXIDASE SUBUNIT 1"/>
    <property type="match status" value="1"/>
</dbReference>
<sequence length="477" mass="53430">MRYKTQSVAYWYFALAMILFGLQLVFGLLSAAKYLGPDPLLNLMPFDVTKTVHTNLLIVWVITGFMGATYWIVADESRSELYSVKLAYIQLVIWAIMGVTAVIGYLFGYGTGNKLLEQPLPHKLAIVVCMLIFLYNIGMTIKRSGRFTTTEGVLLLGLGSSAVLYLPALLHYENYVVSIYYRWWTIHLWVEGVWEMIQGSFLAYLLIRLSGADREVLEKWLYVIVGLVFIAGILGTAHHYYWVGVPTYWLPLGGIFSALEPVALVGMAMYAYFSIRRRGIRHPNVLALHWTVGSALFTLFGAGLLGLAHTFPAINKWTHGTLITAMHGHAAFYGAYAMIVMAVISYALPTMTRNRRVEGSAVGYWAFWLQMAGMFGMTLSFATAGIGQVYLERVLGIGYLDVQLKIQIHFIMLVITASLFAVGVLLYIYDFFRHAPRLEPVDENELFPDAAPPRGPSQFDATRPAAAREGRLHEQTG</sequence>
<dbReference type="PANTHER" id="PTHR10422:SF43">
    <property type="entry name" value="NITRIC OXIDE REDUCTASE SUBUNIT B"/>
    <property type="match status" value="1"/>
</dbReference>
<feature type="transmembrane region" description="Helical" evidence="3">
    <location>
        <begin position="12"/>
        <end position="32"/>
    </location>
</feature>
<feature type="region of interest" description="Disordered" evidence="2">
    <location>
        <begin position="445"/>
        <end position="477"/>
    </location>
</feature>
<keyword evidence="6" id="KW-1185">Reference proteome</keyword>
<feature type="transmembrane region" description="Helical" evidence="3">
    <location>
        <begin position="285"/>
        <end position="310"/>
    </location>
</feature>
<feature type="transmembrane region" description="Helical" evidence="3">
    <location>
        <begin position="120"/>
        <end position="141"/>
    </location>
</feature>
<keyword evidence="3" id="KW-0472">Membrane</keyword>
<evidence type="ECO:0000256" key="3">
    <source>
        <dbReference type="SAM" id="Phobius"/>
    </source>
</evidence>
<feature type="transmembrane region" description="Helical" evidence="3">
    <location>
        <begin position="330"/>
        <end position="349"/>
    </location>
</feature>
<feature type="transmembrane region" description="Helical" evidence="3">
    <location>
        <begin position="406"/>
        <end position="429"/>
    </location>
</feature>
<evidence type="ECO:0000256" key="2">
    <source>
        <dbReference type="SAM" id="MobiDB-lite"/>
    </source>
</evidence>
<dbReference type="SUPFAM" id="SSF81442">
    <property type="entry name" value="Cytochrome c oxidase subunit I-like"/>
    <property type="match status" value="1"/>
</dbReference>
<dbReference type="Gene3D" id="1.20.210.10">
    <property type="entry name" value="Cytochrome c oxidase-like, subunit I domain"/>
    <property type="match status" value="1"/>
</dbReference>